<sequence length="28" mass="3028">MTGATTVMAMPGAAMMMIVNELRGREKE</sequence>
<accession>A0A834WI54</accession>
<organism evidence="1 2">
    <name type="scientific">Senna tora</name>
    <dbReference type="NCBI Taxonomy" id="362788"/>
    <lineage>
        <taxon>Eukaryota</taxon>
        <taxon>Viridiplantae</taxon>
        <taxon>Streptophyta</taxon>
        <taxon>Embryophyta</taxon>
        <taxon>Tracheophyta</taxon>
        <taxon>Spermatophyta</taxon>
        <taxon>Magnoliopsida</taxon>
        <taxon>eudicotyledons</taxon>
        <taxon>Gunneridae</taxon>
        <taxon>Pentapetalae</taxon>
        <taxon>rosids</taxon>
        <taxon>fabids</taxon>
        <taxon>Fabales</taxon>
        <taxon>Fabaceae</taxon>
        <taxon>Caesalpinioideae</taxon>
        <taxon>Cassia clade</taxon>
        <taxon>Senna</taxon>
    </lineage>
</organism>
<evidence type="ECO:0000313" key="1">
    <source>
        <dbReference type="EMBL" id="KAF7824300.1"/>
    </source>
</evidence>
<proteinExistence type="predicted"/>
<evidence type="ECO:0000313" key="2">
    <source>
        <dbReference type="Proteomes" id="UP000634136"/>
    </source>
</evidence>
<keyword evidence="2" id="KW-1185">Reference proteome</keyword>
<reference evidence="1" key="1">
    <citation type="submission" date="2020-09" db="EMBL/GenBank/DDBJ databases">
        <title>Genome-Enabled Discovery of Anthraquinone Biosynthesis in Senna tora.</title>
        <authorList>
            <person name="Kang S.-H."/>
            <person name="Pandey R.P."/>
            <person name="Lee C.-M."/>
            <person name="Sim J.-S."/>
            <person name="Jeong J.-T."/>
            <person name="Choi B.-S."/>
            <person name="Jung M."/>
            <person name="Ginzburg D."/>
            <person name="Zhao K."/>
            <person name="Won S.Y."/>
            <person name="Oh T.-J."/>
            <person name="Yu Y."/>
            <person name="Kim N.-H."/>
            <person name="Lee O.R."/>
            <person name="Lee T.-H."/>
            <person name="Bashyal P."/>
            <person name="Kim T.-S."/>
            <person name="Lee W.-H."/>
            <person name="Kawkins C."/>
            <person name="Kim C.-K."/>
            <person name="Kim J.S."/>
            <person name="Ahn B.O."/>
            <person name="Rhee S.Y."/>
            <person name="Sohng J.K."/>
        </authorList>
    </citation>
    <scope>NUCLEOTIDE SEQUENCE</scope>
    <source>
        <tissue evidence="1">Leaf</tissue>
    </source>
</reference>
<name>A0A834WI54_9FABA</name>
<dbReference type="AlphaFoldDB" id="A0A834WI54"/>
<comment type="caution">
    <text evidence="1">The sequence shown here is derived from an EMBL/GenBank/DDBJ whole genome shotgun (WGS) entry which is preliminary data.</text>
</comment>
<dbReference type="EMBL" id="JAAIUW010000007">
    <property type="protein sequence ID" value="KAF7824300.1"/>
    <property type="molecule type" value="Genomic_DNA"/>
</dbReference>
<gene>
    <name evidence="1" type="ORF">G2W53_022444</name>
</gene>
<dbReference type="Proteomes" id="UP000634136">
    <property type="component" value="Unassembled WGS sequence"/>
</dbReference>
<protein>
    <submittedName>
        <fullName evidence="1">Uncharacterized protein</fullName>
    </submittedName>
</protein>